<protein>
    <submittedName>
        <fullName evidence="1">Uncharacterized protein</fullName>
    </submittedName>
</protein>
<accession>A0A165GYJ2</accession>
<dbReference type="EMBL" id="KV427608">
    <property type="protein sequence ID" value="KZT11001.1"/>
    <property type="molecule type" value="Genomic_DNA"/>
</dbReference>
<dbReference type="RefSeq" id="XP_040768741.1">
    <property type="nucleotide sequence ID" value="XM_040902166.1"/>
</dbReference>
<name>A0A165GYJ2_9APHY</name>
<dbReference type="AlphaFoldDB" id="A0A165GYJ2"/>
<dbReference type="Proteomes" id="UP000076871">
    <property type="component" value="Unassembled WGS sequence"/>
</dbReference>
<keyword evidence="2" id="KW-1185">Reference proteome</keyword>
<reference evidence="1 2" key="1">
    <citation type="journal article" date="2016" name="Mol. Biol. Evol.">
        <title>Comparative Genomics of Early-Diverging Mushroom-Forming Fungi Provides Insights into the Origins of Lignocellulose Decay Capabilities.</title>
        <authorList>
            <person name="Nagy L.G."/>
            <person name="Riley R."/>
            <person name="Tritt A."/>
            <person name="Adam C."/>
            <person name="Daum C."/>
            <person name="Floudas D."/>
            <person name="Sun H."/>
            <person name="Yadav J.S."/>
            <person name="Pangilinan J."/>
            <person name="Larsson K.H."/>
            <person name="Matsuura K."/>
            <person name="Barry K."/>
            <person name="Labutti K."/>
            <person name="Kuo R."/>
            <person name="Ohm R.A."/>
            <person name="Bhattacharya S.S."/>
            <person name="Shirouzu T."/>
            <person name="Yoshinaga Y."/>
            <person name="Martin F.M."/>
            <person name="Grigoriev I.V."/>
            <person name="Hibbett D.S."/>
        </authorList>
    </citation>
    <scope>NUCLEOTIDE SEQUENCE [LARGE SCALE GENOMIC DNA]</scope>
    <source>
        <strain evidence="1 2">93-53</strain>
    </source>
</reference>
<proteinExistence type="predicted"/>
<sequence>MHRKRTGGRCRAFPQIITSIKITETALTRITHQIPHHGRHSSFNSIATALPSQSSSPPPPPYITAMTLRVPRLPPTFDISIQTIVDGVNRERSSARFRRVRSSTISAKLLARSLIRLELTEGDELVRLLRTCPPANAAPRALARRSVGDKQYIDSGSNADRRQLSSRIRLWVGSVADSVAGHRQRRTKQDTLQRFQATPRAAHIPDTTISFARICVASATGEYKHLTGVEL</sequence>
<gene>
    <name evidence="1" type="ORF">LAESUDRAFT_360606</name>
</gene>
<evidence type="ECO:0000313" key="2">
    <source>
        <dbReference type="Proteomes" id="UP000076871"/>
    </source>
</evidence>
<organism evidence="1 2">
    <name type="scientific">Laetiporus sulphureus 93-53</name>
    <dbReference type="NCBI Taxonomy" id="1314785"/>
    <lineage>
        <taxon>Eukaryota</taxon>
        <taxon>Fungi</taxon>
        <taxon>Dikarya</taxon>
        <taxon>Basidiomycota</taxon>
        <taxon>Agaricomycotina</taxon>
        <taxon>Agaricomycetes</taxon>
        <taxon>Polyporales</taxon>
        <taxon>Laetiporus</taxon>
    </lineage>
</organism>
<dbReference type="GeneID" id="63819197"/>
<evidence type="ECO:0000313" key="1">
    <source>
        <dbReference type="EMBL" id="KZT11001.1"/>
    </source>
</evidence>
<dbReference type="InParanoid" id="A0A165GYJ2"/>